<evidence type="ECO:0000313" key="4">
    <source>
        <dbReference type="Proteomes" id="UP000282460"/>
    </source>
</evidence>
<feature type="transmembrane region" description="Helical" evidence="1">
    <location>
        <begin position="91"/>
        <end position="109"/>
    </location>
</feature>
<sequence>MLDPIAGLSAGVVLTIGAVAMLNVAMTSKTRLMQAWSLMYVSAILSAVASAFIVWIEKDSLLQIVPNVAAVGTVGGLWCGCLAFNSRRPRIVVVGVFLLITAVVTAVELPQSGQWAGASVTMAAVILLAIVSARESVRGDLATLVNGRVIAIVCWMGAAWTTARLVAFVVAGPGSPVFDANFNPTRTVIVALVAYIAVAFTTAMLAAGRTGRGTLRGTAAPTFSMGVLDWAAFVPGARDRIARVRSHGEHSAVSVVQINGLEEINVTYGAGFADETIRTLADFLRDHLYPTTIIGHRGGGRFVLVGIPSDQQDTERRALELLDALVGVTVSDKKGFRLAVSVGISDSFVVEHTFDALYDAARSACTRAQVAGGSRVETSPARGA</sequence>
<feature type="transmembrane region" description="Helical" evidence="1">
    <location>
        <begin position="145"/>
        <end position="167"/>
    </location>
</feature>
<dbReference type="GO" id="GO:0071111">
    <property type="term" value="F:cyclic-guanylate-specific phosphodiesterase activity"/>
    <property type="evidence" value="ECO:0007669"/>
    <property type="project" value="InterPro"/>
</dbReference>
<dbReference type="Proteomes" id="UP000282460">
    <property type="component" value="Unassembled WGS sequence"/>
</dbReference>
<dbReference type="SMART" id="SM00267">
    <property type="entry name" value="GGDEF"/>
    <property type="match status" value="1"/>
</dbReference>
<dbReference type="RefSeq" id="WP_121660043.1">
    <property type="nucleotide sequence ID" value="NZ_BMEK01000003.1"/>
</dbReference>
<feature type="transmembrane region" description="Helical" evidence="1">
    <location>
        <begin position="187"/>
        <end position="207"/>
    </location>
</feature>
<evidence type="ECO:0000313" key="3">
    <source>
        <dbReference type="EMBL" id="RLQ82740.1"/>
    </source>
</evidence>
<dbReference type="InterPro" id="IPR029787">
    <property type="entry name" value="Nucleotide_cyclase"/>
</dbReference>
<accession>A0A3L7IX46</accession>
<evidence type="ECO:0000259" key="2">
    <source>
        <dbReference type="PROSITE" id="PS50887"/>
    </source>
</evidence>
<feature type="transmembrane region" description="Helical" evidence="1">
    <location>
        <begin position="6"/>
        <end position="26"/>
    </location>
</feature>
<dbReference type="AlphaFoldDB" id="A0A3L7IX46"/>
<dbReference type="InterPro" id="IPR043128">
    <property type="entry name" value="Rev_trsase/Diguanyl_cyclase"/>
</dbReference>
<dbReference type="InterPro" id="IPR050706">
    <property type="entry name" value="Cyclic-di-GMP_PDE-like"/>
</dbReference>
<gene>
    <name evidence="3" type="ORF">D9V28_12370</name>
</gene>
<comment type="caution">
    <text evidence="3">The sequence shown here is derived from an EMBL/GenBank/DDBJ whole genome shotgun (WGS) entry which is preliminary data.</text>
</comment>
<evidence type="ECO:0000256" key="1">
    <source>
        <dbReference type="SAM" id="Phobius"/>
    </source>
</evidence>
<feature type="transmembrane region" description="Helical" evidence="1">
    <location>
        <begin position="38"/>
        <end position="56"/>
    </location>
</feature>
<keyword evidence="1" id="KW-0812">Transmembrane</keyword>
<dbReference type="SUPFAM" id="SSF55073">
    <property type="entry name" value="Nucleotide cyclase"/>
    <property type="match status" value="1"/>
</dbReference>
<feature type="transmembrane region" description="Helical" evidence="1">
    <location>
        <begin position="115"/>
        <end position="133"/>
    </location>
</feature>
<organism evidence="3 4">
    <name type="scientific">Mycetocola zhadangensis</name>
    <dbReference type="NCBI Taxonomy" id="1164595"/>
    <lineage>
        <taxon>Bacteria</taxon>
        <taxon>Bacillati</taxon>
        <taxon>Actinomycetota</taxon>
        <taxon>Actinomycetes</taxon>
        <taxon>Micrococcales</taxon>
        <taxon>Microbacteriaceae</taxon>
        <taxon>Mycetocola</taxon>
    </lineage>
</organism>
<feature type="transmembrane region" description="Helical" evidence="1">
    <location>
        <begin position="62"/>
        <end position="84"/>
    </location>
</feature>
<feature type="domain" description="GGDEF" evidence="2">
    <location>
        <begin position="249"/>
        <end position="381"/>
    </location>
</feature>
<dbReference type="Pfam" id="PF00990">
    <property type="entry name" value="GGDEF"/>
    <property type="match status" value="1"/>
</dbReference>
<keyword evidence="4" id="KW-1185">Reference proteome</keyword>
<protein>
    <submittedName>
        <fullName evidence="3">Diguanylate cyclase</fullName>
    </submittedName>
</protein>
<dbReference type="PROSITE" id="PS50887">
    <property type="entry name" value="GGDEF"/>
    <property type="match status" value="1"/>
</dbReference>
<reference evidence="3 4" key="1">
    <citation type="submission" date="2018-10" db="EMBL/GenBank/DDBJ databases">
        <authorList>
            <person name="Li J."/>
        </authorList>
    </citation>
    <scope>NUCLEOTIDE SEQUENCE [LARGE SCALE GENOMIC DNA]</scope>
    <source>
        <strain evidence="3 4">ZD1-4</strain>
    </source>
</reference>
<dbReference type="OrthoDB" id="5115878at2"/>
<dbReference type="EMBL" id="RCWJ01000003">
    <property type="protein sequence ID" value="RLQ82740.1"/>
    <property type="molecule type" value="Genomic_DNA"/>
</dbReference>
<dbReference type="Gene3D" id="3.30.70.270">
    <property type="match status" value="1"/>
</dbReference>
<name>A0A3L7IX46_9MICO</name>
<keyword evidence="1" id="KW-1133">Transmembrane helix</keyword>
<dbReference type="InterPro" id="IPR000160">
    <property type="entry name" value="GGDEF_dom"/>
</dbReference>
<dbReference type="PANTHER" id="PTHR33121:SF70">
    <property type="entry name" value="SIGNALING PROTEIN YKOW"/>
    <property type="match status" value="1"/>
</dbReference>
<proteinExistence type="predicted"/>
<keyword evidence="1" id="KW-0472">Membrane</keyword>
<dbReference type="PANTHER" id="PTHR33121">
    <property type="entry name" value="CYCLIC DI-GMP PHOSPHODIESTERASE PDEF"/>
    <property type="match status" value="1"/>
</dbReference>